<dbReference type="GO" id="GO:0006310">
    <property type="term" value="P:DNA recombination"/>
    <property type="evidence" value="ECO:0007669"/>
    <property type="project" value="UniProtKB-KW"/>
</dbReference>
<dbReference type="Pfam" id="PF00589">
    <property type="entry name" value="Phage_integrase"/>
    <property type="match status" value="1"/>
</dbReference>
<evidence type="ECO:0000256" key="3">
    <source>
        <dbReference type="ARBA" id="ARBA00023125"/>
    </source>
</evidence>
<evidence type="ECO:0000256" key="5">
    <source>
        <dbReference type="PROSITE-ProRule" id="PRU01248"/>
    </source>
</evidence>
<dbReference type="InterPro" id="IPR011010">
    <property type="entry name" value="DNA_brk_join_enz"/>
</dbReference>
<keyword evidence="9" id="KW-1185">Reference proteome</keyword>
<evidence type="ECO:0000256" key="4">
    <source>
        <dbReference type="ARBA" id="ARBA00023172"/>
    </source>
</evidence>
<dbReference type="InterPro" id="IPR002104">
    <property type="entry name" value="Integrase_catalytic"/>
</dbReference>
<sequence length="402" mass="45325">MSYSVLMTQTLTTKSLDAMKPAAVKRYEVQDAKAPGLHVRVSTTGARMFYTMSRANGKRRRIKIGPYPVLSLADARRRAMEIARSIELGEYDVAPEIPEDAAPTLGTVIPQFIELHAKPNTKDWKRTASVLRKFDGLKDRPLDQIKRQDVTKVLDGIIANGTPTRANRALSAIKKLMNWCVMRGTIETSPVALLRPPTREIQRDRVLIDDEIRAIWRHSETEHYPFGPFLKLLMITGQRRSEVSGMRWSELNLDEGVWELPASRVKNARLHIVPLPAQAVAILRSLHRFLNSDFVFTTTGRSGISGFGRLKDRIEATLPENTQDWRFHDFRRTASTGMAKIGVMPHVIDAVTNHKSGVVSGVGATYNRYTYLNEKREALEQWANELTKIVQNPSATSAEKKS</sequence>
<keyword evidence="2" id="KW-0229">DNA integration</keyword>
<proteinExistence type="inferred from homology"/>
<evidence type="ECO:0000259" key="7">
    <source>
        <dbReference type="PROSITE" id="PS51900"/>
    </source>
</evidence>
<dbReference type="GO" id="GO:0003677">
    <property type="term" value="F:DNA binding"/>
    <property type="evidence" value="ECO:0007669"/>
    <property type="project" value="UniProtKB-UniRule"/>
</dbReference>
<dbReference type="PROSITE" id="PS51898">
    <property type="entry name" value="TYR_RECOMBINASE"/>
    <property type="match status" value="1"/>
</dbReference>
<comment type="similarity">
    <text evidence="1">Belongs to the 'phage' integrase family.</text>
</comment>
<dbReference type="GO" id="GO:0015074">
    <property type="term" value="P:DNA integration"/>
    <property type="evidence" value="ECO:0007669"/>
    <property type="project" value="UniProtKB-KW"/>
</dbReference>
<organism evidence="8 9">
    <name type="scientific">Sulfitobacter sabulilitoris</name>
    <dbReference type="NCBI Taxonomy" id="2562655"/>
    <lineage>
        <taxon>Bacteria</taxon>
        <taxon>Pseudomonadati</taxon>
        <taxon>Pseudomonadota</taxon>
        <taxon>Alphaproteobacteria</taxon>
        <taxon>Rhodobacterales</taxon>
        <taxon>Roseobacteraceae</taxon>
        <taxon>Sulfitobacter</taxon>
    </lineage>
</organism>
<dbReference type="Proteomes" id="UP000309550">
    <property type="component" value="Unassembled WGS sequence"/>
</dbReference>
<feature type="domain" description="Tyr recombinase" evidence="6">
    <location>
        <begin position="202"/>
        <end position="384"/>
    </location>
</feature>
<dbReference type="Gene3D" id="1.10.150.130">
    <property type="match status" value="1"/>
</dbReference>
<protein>
    <submittedName>
        <fullName evidence="8">DUF4102 domain-containing protein</fullName>
    </submittedName>
</protein>
<dbReference type="EMBL" id="VANS01000003">
    <property type="protein sequence ID" value="TMM51687.1"/>
    <property type="molecule type" value="Genomic_DNA"/>
</dbReference>
<reference evidence="8 9" key="1">
    <citation type="submission" date="2019-05" db="EMBL/GenBank/DDBJ databases">
        <title>Sulfitobacter sabulilitoris sp. nov., isolated from a marine sand.</title>
        <authorList>
            <person name="Yoon J.-H."/>
        </authorList>
    </citation>
    <scope>NUCLEOTIDE SEQUENCE [LARGE SCALE GENOMIC DNA]</scope>
    <source>
        <strain evidence="8 9">HSMS-29</strain>
    </source>
</reference>
<gene>
    <name evidence="8" type="ORF">FDT80_13090</name>
</gene>
<evidence type="ECO:0000259" key="6">
    <source>
        <dbReference type="PROSITE" id="PS51898"/>
    </source>
</evidence>
<dbReference type="Gene3D" id="3.30.160.390">
    <property type="entry name" value="Integrase, DNA-binding domain"/>
    <property type="match status" value="1"/>
</dbReference>
<keyword evidence="4" id="KW-0233">DNA recombination</keyword>
<dbReference type="InterPro" id="IPR010998">
    <property type="entry name" value="Integrase_recombinase_N"/>
</dbReference>
<accession>A0A5S3PCW1</accession>
<evidence type="ECO:0000313" key="9">
    <source>
        <dbReference type="Proteomes" id="UP000309550"/>
    </source>
</evidence>
<dbReference type="CDD" id="cd00801">
    <property type="entry name" value="INT_P4_C"/>
    <property type="match status" value="1"/>
</dbReference>
<dbReference type="Pfam" id="PF13356">
    <property type="entry name" value="Arm-DNA-bind_3"/>
    <property type="match status" value="1"/>
</dbReference>
<dbReference type="PROSITE" id="PS51900">
    <property type="entry name" value="CB"/>
    <property type="match status" value="1"/>
</dbReference>
<evidence type="ECO:0000256" key="2">
    <source>
        <dbReference type="ARBA" id="ARBA00022908"/>
    </source>
</evidence>
<dbReference type="InterPro" id="IPR038488">
    <property type="entry name" value="Integrase_DNA-bd_sf"/>
</dbReference>
<dbReference type="AlphaFoldDB" id="A0A5S3PCW1"/>
<keyword evidence="3 5" id="KW-0238">DNA-binding</keyword>
<dbReference type="InterPro" id="IPR053876">
    <property type="entry name" value="Phage_int_M"/>
</dbReference>
<dbReference type="Gene3D" id="1.10.443.10">
    <property type="entry name" value="Intergrase catalytic core"/>
    <property type="match status" value="1"/>
</dbReference>
<name>A0A5S3PCW1_9RHOB</name>
<dbReference type="SUPFAM" id="SSF56349">
    <property type="entry name" value="DNA breaking-rejoining enzymes"/>
    <property type="match status" value="1"/>
</dbReference>
<dbReference type="InterPro" id="IPR025166">
    <property type="entry name" value="Integrase_DNA_bind_dom"/>
</dbReference>
<dbReference type="InterPro" id="IPR044068">
    <property type="entry name" value="CB"/>
</dbReference>
<dbReference type="PANTHER" id="PTHR30629:SF2">
    <property type="entry name" value="PROPHAGE INTEGRASE INTS-RELATED"/>
    <property type="match status" value="1"/>
</dbReference>
<evidence type="ECO:0000313" key="8">
    <source>
        <dbReference type="EMBL" id="TMM51687.1"/>
    </source>
</evidence>
<comment type="caution">
    <text evidence="8">The sequence shown here is derived from an EMBL/GenBank/DDBJ whole genome shotgun (WGS) entry which is preliminary data.</text>
</comment>
<dbReference type="Pfam" id="PF22022">
    <property type="entry name" value="Phage_int_M"/>
    <property type="match status" value="1"/>
</dbReference>
<dbReference type="PANTHER" id="PTHR30629">
    <property type="entry name" value="PROPHAGE INTEGRASE"/>
    <property type="match status" value="1"/>
</dbReference>
<evidence type="ECO:0000256" key="1">
    <source>
        <dbReference type="ARBA" id="ARBA00008857"/>
    </source>
</evidence>
<feature type="domain" description="Core-binding (CB)" evidence="7">
    <location>
        <begin position="103"/>
        <end position="181"/>
    </location>
</feature>
<dbReference type="InterPro" id="IPR013762">
    <property type="entry name" value="Integrase-like_cat_sf"/>
</dbReference>
<dbReference type="InterPro" id="IPR050808">
    <property type="entry name" value="Phage_Integrase"/>
</dbReference>
<dbReference type="OrthoDB" id="7615137at2"/>